<sequence length="273" mass="30178">MNKAYIYIISAILLVSIAMPLSAGAYYYPYNAHLYIPGIDGAEQYNQPYSNSGYQTKPVTLNFDIFGSSSSNPSAQNQSKTSRSSGSIFDNLFGSAGSAVAQDVNGSPIVLVTADNTNVYAIISGKKHLIPNVPDVLSEYNYSQDLVQTVAYAQLNKYPRANLVTVKGDSKHIYYLTEGGLLRLMPSDKVIDSYGGRKEDAITIGRVEFNFYPKNQYIYLENPLNRDVFQIVGDGKRYLTPMAAQRMNVTPDQVAPVNQFEMDSYKILAPVVQ</sequence>
<gene>
    <name evidence="2" type="ORF">A2941_02665</name>
</gene>
<keyword evidence="1" id="KW-0812">Transmembrane</keyword>
<evidence type="ECO:0000313" key="2">
    <source>
        <dbReference type="EMBL" id="OGN27752.1"/>
    </source>
</evidence>
<keyword evidence="1" id="KW-0472">Membrane</keyword>
<dbReference type="Proteomes" id="UP000178444">
    <property type="component" value="Unassembled WGS sequence"/>
</dbReference>
<feature type="transmembrane region" description="Helical" evidence="1">
    <location>
        <begin position="6"/>
        <end position="28"/>
    </location>
</feature>
<evidence type="ECO:0000313" key="3">
    <source>
        <dbReference type="Proteomes" id="UP000178444"/>
    </source>
</evidence>
<accession>A0A1F8GQQ0</accession>
<dbReference type="AlphaFoldDB" id="A0A1F8GQQ0"/>
<organism evidence="2 3">
    <name type="scientific">Candidatus Yanofskybacteria bacterium RIFCSPLOWO2_01_FULL_49_17</name>
    <dbReference type="NCBI Taxonomy" id="1802700"/>
    <lineage>
        <taxon>Bacteria</taxon>
        <taxon>Candidatus Yanofskyibacteriota</taxon>
    </lineage>
</organism>
<evidence type="ECO:0000256" key="1">
    <source>
        <dbReference type="SAM" id="Phobius"/>
    </source>
</evidence>
<name>A0A1F8GQQ0_9BACT</name>
<dbReference type="EMBL" id="MGKO01000007">
    <property type="protein sequence ID" value="OGN27752.1"/>
    <property type="molecule type" value="Genomic_DNA"/>
</dbReference>
<protein>
    <submittedName>
        <fullName evidence="2">Uncharacterized protein</fullName>
    </submittedName>
</protein>
<reference evidence="2 3" key="1">
    <citation type="journal article" date="2016" name="Nat. Commun.">
        <title>Thousands of microbial genomes shed light on interconnected biogeochemical processes in an aquifer system.</title>
        <authorList>
            <person name="Anantharaman K."/>
            <person name="Brown C.T."/>
            <person name="Hug L.A."/>
            <person name="Sharon I."/>
            <person name="Castelle C.J."/>
            <person name="Probst A.J."/>
            <person name="Thomas B.C."/>
            <person name="Singh A."/>
            <person name="Wilkins M.J."/>
            <person name="Karaoz U."/>
            <person name="Brodie E.L."/>
            <person name="Williams K.H."/>
            <person name="Hubbard S.S."/>
            <person name="Banfield J.F."/>
        </authorList>
    </citation>
    <scope>NUCLEOTIDE SEQUENCE [LARGE SCALE GENOMIC DNA]</scope>
</reference>
<comment type="caution">
    <text evidence="2">The sequence shown here is derived from an EMBL/GenBank/DDBJ whole genome shotgun (WGS) entry which is preliminary data.</text>
</comment>
<keyword evidence="1" id="KW-1133">Transmembrane helix</keyword>
<proteinExistence type="predicted"/>